<keyword evidence="3" id="KW-1185">Reference proteome</keyword>
<feature type="signal peptide" evidence="1">
    <location>
        <begin position="1"/>
        <end position="21"/>
    </location>
</feature>
<dbReference type="Proteomes" id="UP000518752">
    <property type="component" value="Unassembled WGS sequence"/>
</dbReference>
<feature type="chain" id="PRO_5034068947" evidence="1">
    <location>
        <begin position="22"/>
        <end position="246"/>
    </location>
</feature>
<evidence type="ECO:0000313" key="3">
    <source>
        <dbReference type="Proteomes" id="UP000518752"/>
    </source>
</evidence>
<reference evidence="2 3" key="1">
    <citation type="journal article" date="2020" name="ISME J.">
        <title>Uncovering the hidden diversity of litter-decomposition mechanisms in mushroom-forming fungi.</title>
        <authorList>
            <person name="Floudas D."/>
            <person name="Bentzer J."/>
            <person name="Ahren D."/>
            <person name="Johansson T."/>
            <person name="Persson P."/>
            <person name="Tunlid A."/>
        </authorList>
    </citation>
    <scope>NUCLEOTIDE SEQUENCE [LARGE SCALE GENOMIC DNA]</scope>
    <source>
        <strain evidence="2 3">CBS 406.79</strain>
    </source>
</reference>
<keyword evidence="1" id="KW-0732">Signal</keyword>
<comment type="caution">
    <text evidence="2">The sequence shown here is derived from an EMBL/GenBank/DDBJ whole genome shotgun (WGS) entry which is preliminary data.</text>
</comment>
<name>A0A8H5MD87_9AGAR</name>
<sequence length="246" mass="25919">MLFSNFATLLVFGIGVGTASAGVQRTNGLARQEAISGLAYTACQFAMSSNPDLSDNSNVAIGDFLDATASIFFNNFPPQDFELIEVFDFDTTHNDDGTNNITAAFAVEDAPEADLTSLLNTWVGLTVNGTEANWTFAAITCQAAVVTCNLAVSSNPVSNETIADIDLPSAESNSIANQFVDAPFLIGFNPIVPDPNLEGNYNITSFIGVGDVTDKELLSFVSSWEGTTLSGQEAQWSVEVADCAGA</sequence>
<accession>A0A8H5MD87</accession>
<gene>
    <name evidence="2" type="ORF">D9757_005967</name>
</gene>
<dbReference type="EMBL" id="JAACJN010000020">
    <property type="protein sequence ID" value="KAF5389708.1"/>
    <property type="molecule type" value="Genomic_DNA"/>
</dbReference>
<dbReference type="AlphaFoldDB" id="A0A8H5MD87"/>
<organism evidence="2 3">
    <name type="scientific">Collybiopsis confluens</name>
    <dbReference type="NCBI Taxonomy" id="2823264"/>
    <lineage>
        <taxon>Eukaryota</taxon>
        <taxon>Fungi</taxon>
        <taxon>Dikarya</taxon>
        <taxon>Basidiomycota</taxon>
        <taxon>Agaricomycotina</taxon>
        <taxon>Agaricomycetes</taxon>
        <taxon>Agaricomycetidae</taxon>
        <taxon>Agaricales</taxon>
        <taxon>Marasmiineae</taxon>
        <taxon>Omphalotaceae</taxon>
        <taxon>Collybiopsis</taxon>
    </lineage>
</organism>
<protein>
    <submittedName>
        <fullName evidence="2">Uncharacterized protein</fullName>
    </submittedName>
</protein>
<evidence type="ECO:0000256" key="1">
    <source>
        <dbReference type="SAM" id="SignalP"/>
    </source>
</evidence>
<evidence type="ECO:0000313" key="2">
    <source>
        <dbReference type="EMBL" id="KAF5389708.1"/>
    </source>
</evidence>
<proteinExistence type="predicted"/>